<feature type="region of interest" description="Disordered" evidence="6">
    <location>
        <begin position="147"/>
        <end position="179"/>
    </location>
</feature>
<sequence length="343" mass="37055">MELQRRFDELLALGSILGPDCTLAVLHPPELQAALLQGEFDSSSCPHITGEHTQLSLVLHPPGVPPARLHLRLQPAYPGGLDAAPLVEAVTCDALGRQWEQQALQQLQAVAAGESDECLYQLAEALLALLGQAAQAARVQLGGAQHEHVQPAAAQHAQQRQQQEQKEQQQQAQQAQQVPLQHQEPPQQLCLLKLDHMHSRSSYSRLIRRWAAELGLGGRLLFCGSSPIILILLGGAADGLKEFLLRMRTRNVDVDSKGRPCRERMMTVLALGDCRAESCTAWQACGHGGLASACGSACRSDQNSRLFAAFEEEDVSVAQLAAHLQTAGLLQHWADATGLPPPG</sequence>
<dbReference type="Pfam" id="PF05773">
    <property type="entry name" value="RWD"/>
    <property type="match status" value="1"/>
</dbReference>
<dbReference type="PANTHER" id="PTHR15628">
    <property type="entry name" value="RWD DOMAIN-CONTAINING PROTEIN 3"/>
    <property type="match status" value="1"/>
</dbReference>
<accession>A0AAD5H2V5</accession>
<comment type="caution">
    <text evidence="8">The sequence shown here is derived from an EMBL/GenBank/DDBJ whole genome shotgun (WGS) entry which is preliminary data.</text>
</comment>
<dbReference type="InterPro" id="IPR038840">
    <property type="entry name" value="RWDD3"/>
</dbReference>
<dbReference type="CDD" id="cd24164">
    <property type="entry name" value="RWDD3_C"/>
    <property type="match status" value="1"/>
</dbReference>
<protein>
    <recommendedName>
        <fullName evidence="3">RWD domain-containing protein 3</fullName>
    </recommendedName>
</protein>
<dbReference type="GO" id="GO:0005737">
    <property type="term" value="C:cytoplasm"/>
    <property type="evidence" value="ECO:0007669"/>
    <property type="project" value="UniProtKB-SubCell"/>
</dbReference>
<dbReference type="EMBL" id="JADXDR010000155">
    <property type="protein sequence ID" value="KAI7837367.1"/>
    <property type="molecule type" value="Genomic_DNA"/>
</dbReference>
<evidence type="ECO:0000256" key="5">
    <source>
        <dbReference type="ARBA" id="ARBA00023242"/>
    </source>
</evidence>
<dbReference type="InterPro" id="IPR006575">
    <property type="entry name" value="RWD_dom"/>
</dbReference>
<dbReference type="PANTHER" id="PTHR15628:SF1">
    <property type="entry name" value="RWD DOMAIN-CONTAINING PROTEIN 3"/>
    <property type="match status" value="1"/>
</dbReference>
<proteinExistence type="predicted"/>
<comment type="subcellular location">
    <subcellularLocation>
        <location evidence="2">Cytoplasm</location>
    </subcellularLocation>
    <subcellularLocation>
        <location evidence="1">Nucleus</location>
    </subcellularLocation>
</comment>
<dbReference type="GO" id="GO:1902073">
    <property type="term" value="P:positive regulation of hypoxia-inducible factor-1alpha signaling pathway"/>
    <property type="evidence" value="ECO:0007669"/>
    <property type="project" value="InterPro"/>
</dbReference>
<evidence type="ECO:0000256" key="2">
    <source>
        <dbReference type="ARBA" id="ARBA00004496"/>
    </source>
</evidence>
<evidence type="ECO:0000313" key="9">
    <source>
        <dbReference type="Proteomes" id="UP001205105"/>
    </source>
</evidence>
<gene>
    <name evidence="8" type="ORF">COHA_008806</name>
</gene>
<name>A0AAD5H2V5_9CHLO</name>
<evidence type="ECO:0000256" key="6">
    <source>
        <dbReference type="SAM" id="MobiDB-lite"/>
    </source>
</evidence>
<dbReference type="Proteomes" id="UP001205105">
    <property type="component" value="Unassembled WGS sequence"/>
</dbReference>
<dbReference type="Gene3D" id="3.10.110.10">
    <property type="entry name" value="Ubiquitin Conjugating Enzyme"/>
    <property type="match status" value="1"/>
</dbReference>
<evidence type="ECO:0000259" key="7">
    <source>
        <dbReference type="Pfam" id="PF05773"/>
    </source>
</evidence>
<keyword evidence="5" id="KW-0539">Nucleus</keyword>
<dbReference type="InterPro" id="IPR016135">
    <property type="entry name" value="UBQ-conjugating_enzyme/RWD"/>
</dbReference>
<keyword evidence="4" id="KW-0963">Cytoplasm</keyword>
<evidence type="ECO:0000313" key="8">
    <source>
        <dbReference type="EMBL" id="KAI7837367.1"/>
    </source>
</evidence>
<organism evidence="8 9">
    <name type="scientific">Chlorella ohadii</name>
    <dbReference type="NCBI Taxonomy" id="2649997"/>
    <lineage>
        <taxon>Eukaryota</taxon>
        <taxon>Viridiplantae</taxon>
        <taxon>Chlorophyta</taxon>
        <taxon>core chlorophytes</taxon>
        <taxon>Trebouxiophyceae</taxon>
        <taxon>Chlorellales</taxon>
        <taxon>Chlorellaceae</taxon>
        <taxon>Chlorella clade</taxon>
        <taxon>Chlorella</taxon>
    </lineage>
</organism>
<dbReference type="GO" id="GO:0005634">
    <property type="term" value="C:nucleus"/>
    <property type="evidence" value="ECO:0007669"/>
    <property type="project" value="UniProtKB-SubCell"/>
</dbReference>
<dbReference type="AlphaFoldDB" id="A0AAD5H2V5"/>
<evidence type="ECO:0000256" key="1">
    <source>
        <dbReference type="ARBA" id="ARBA00004123"/>
    </source>
</evidence>
<evidence type="ECO:0000256" key="4">
    <source>
        <dbReference type="ARBA" id="ARBA00022490"/>
    </source>
</evidence>
<evidence type="ECO:0000256" key="3">
    <source>
        <dbReference type="ARBA" id="ARBA00015444"/>
    </source>
</evidence>
<dbReference type="GO" id="GO:0033235">
    <property type="term" value="P:positive regulation of protein sumoylation"/>
    <property type="evidence" value="ECO:0007669"/>
    <property type="project" value="InterPro"/>
</dbReference>
<keyword evidence="9" id="KW-1185">Reference proteome</keyword>
<reference evidence="8" key="1">
    <citation type="submission" date="2020-11" db="EMBL/GenBank/DDBJ databases">
        <title>Chlorella ohadii genome sequencing and assembly.</title>
        <authorList>
            <person name="Murik O."/>
            <person name="Treves H."/>
            <person name="Kedem I."/>
            <person name="Shotland Y."/>
            <person name="Kaplan A."/>
        </authorList>
    </citation>
    <scope>NUCLEOTIDE SEQUENCE</scope>
    <source>
        <strain evidence="8">1</strain>
    </source>
</reference>
<feature type="domain" description="RWD" evidence="7">
    <location>
        <begin position="6"/>
        <end position="126"/>
    </location>
</feature>